<protein>
    <submittedName>
        <fullName evidence="2">Uncharacterized protein</fullName>
    </submittedName>
</protein>
<organism evidence="2 3">
    <name type="scientific">Mycena venus</name>
    <dbReference type="NCBI Taxonomy" id="2733690"/>
    <lineage>
        <taxon>Eukaryota</taxon>
        <taxon>Fungi</taxon>
        <taxon>Dikarya</taxon>
        <taxon>Basidiomycota</taxon>
        <taxon>Agaricomycotina</taxon>
        <taxon>Agaricomycetes</taxon>
        <taxon>Agaricomycetidae</taxon>
        <taxon>Agaricales</taxon>
        <taxon>Marasmiineae</taxon>
        <taxon>Mycenaceae</taxon>
        <taxon>Mycena</taxon>
    </lineage>
</organism>
<dbReference type="Proteomes" id="UP000620124">
    <property type="component" value="Unassembled WGS sequence"/>
</dbReference>
<feature type="region of interest" description="Disordered" evidence="1">
    <location>
        <begin position="32"/>
        <end position="52"/>
    </location>
</feature>
<evidence type="ECO:0000313" key="2">
    <source>
        <dbReference type="EMBL" id="KAF7369471.1"/>
    </source>
</evidence>
<dbReference type="AlphaFoldDB" id="A0A8H6Z417"/>
<evidence type="ECO:0000313" key="3">
    <source>
        <dbReference type="Proteomes" id="UP000620124"/>
    </source>
</evidence>
<dbReference type="EMBL" id="JACAZI010000002">
    <property type="protein sequence ID" value="KAF7369471.1"/>
    <property type="molecule type" value="Genomic_DNA"/>
</dbReference>
<gene>
    <name evidence="2" type="ORF">MVEN_00276800</name>
</gene>
<feature type="compositionally biased region" description="Pro residues" evidence="1">
    <location>
        <begin position="35"/>
        <end position="51"/>
    </location>
</feature>
<sequence>MQLVRCRSTENPTPPPQCAALSIIPPVYSVIDPTSGPPPPYPDVPATPPGGPRSRIRALFKCMFGFAHRARWNRRRGAQF</sequence>
<reference evidence="2" key="1">
    <citation type="submission" date="2020-05" db="EMBL/GenBank/DDBJ databases">
        <title>Mycena genomes resolve the evolution of fungal bioluminescence.</title>
        <authorList>
            <person name="Tsai I.J."/>
        </authorList>
    </citation>
    <scope>NUCLEOTIDE SEQUENCE</scope>
    <source>
        <strain evidence="2">CCC161011</strain>
    </source>
</reference>
<name>A0A8H6Z417_9AGAR</name>
<accession>A0A8H6Z417</accession>
<proteinExistence type="predicted"/>
<comment type="caution">
    <text evidence="2">The sequence shown here is derived from an EMBL/GenBank/DDBJ whole genome shotgun (WGS) entry which is preliminary data.</text>
</comment>
<evidence type="ECO:0000256" key="1">
    <source>
        <dbReference type="SAM" id="MobiDB-lite"/>
    </source>
</evidence>
<keyword evidence="3" id="KW-1185">Reference proteome</keyword>